<reference evidence="1 2" key="1">
    <citation type="submission" date="2017-09" db="EMBL/GenBank/DDBJ databases">
        <title>Large-scale bioinformatics analysis of Bacillus genomes uncovers conserved roles of natural products in bacterial physiology.</title>
        <authorList>
            <consortium name="Agbiome Team Llc"/>
            <person name="Bleich R.M."/>
            <person name="Grubbs K.J."/>
            <person name="Santa Maria K.C."/>
            <person name="Allen S.E."/>
            <person name="Farag S."/>
            <person name="Shank E.A."/>
            <person name="Bowers A."/>
        </authorList>
    </citation>
    <scope>NUCLEOTIDE SEQUENCE [LARGE SCALE GENOMIC DNA]</scope>
    <source>
        <strain evidence="1 2">AFS089089</strain>
    </source>
</reference>
<name>A0A9X6TRG5_BACTU</name>
<comment type="caution">
    <text evidence="1">The sequence shown here is derived from an EMBL/GenBank/DDBJ whole genome shotgun (WGS) entry which is preliminary data.</text>
</comment>
<organism evidence="1 2">
    <name type="scientific">Bacillus thuringiensis</name>
    <dbReference type="NCBI Taxonomy" id="1428"/>
    <lineage>
        <taxon>Bacteria</taxon>
        <taxon>Bacillati</taxon>
        <taxon>Bacillota</taxon>
        <taxon>Bacilli</taxon>
        <taxon>Bacillales</taxon>
        <taxon>Bacillaceae</taxon>
        <taxon>Bacillus</taxon>
        <taxon>Bacillus cereus group</taxon>
    </lineage>
</organism>
<gene>
    <name evidence="1" type="ORF">CON71_05275</name>
</gene>
<proteinExistence type="predicted"/>
<evidence type="ECO:0000313" key="1">
    <source>
        <dbReference type="EMBL" id="PEA90742.1"/>
    </source>
</evidence>
<dbReference type="Proteomes" id="UP000220702">
    <property type="component" value="Unassembled WGS sequence"/>
</dbReference>
<protein>
    <submittedName>
        <fullName evidence="1">Uncharacterized protein</fullName>
    </submittedName>
</protein>
<sequence length="60" mass="7552">MKIRGQEWRDMEPEQKHKLIRKRLWIIEIWLLRYNGKLCLRRINQCFGYAQKRIDCLVTY</sequence>
<accession>A0A9X6TRG5</accession>
<dbReference type="AlphaFoldDB" id="A0A9X6TRG5"/>
<evidence type="ECO:0000313" key="2">
    <source>
        <dbReference type="Proteomes" id="UP000220702"/>
    </source>
</evidence>
<dbReference type="EMBL" id="NVNL01000008">
    <property type="protein sequence ID" value="PEA90742.1"/>
    <property type="molecule type" value="Genomic_DNA"/>
</dbReference>